<keyword evidence="5" id="KW-1185">Reference proteome</keyword>
<accession>C4XSW3</accession>
<dbReference type="SUPFAM" id="SSF54001">
    <property type="entry name" value="Cysteine proteinases"/>
    <property type="match status" value="1"/>
</dbReference>
<dbReference type="KEGG" id="dma:DMR_23140"/>
<dbReference type="InterPro" id="IPR002931">
    <property type="entry name" value="Transglutaminase-like"/>
</dbReference>
<protein>
    <recommendedName>
        <fullName evidence="6">Transglutaminase-like domain-containing protein</fullName>
    </recommendedName>
</protein>
<evidence type="ECO:0008006" key="6">
    <source>
        <dbReference type="Google" id="ProtNLM"/>
    </source>
</evidence>
<dbReference type="STRING" id="573370.DMR_23140"/>
<dbReference type="eggNOG" id="COG1305">
    <property type="taxonomic scope" value="Bacteria"/>
</dbReference>
<gene>
    <name evidence="4" type="ordered locus">DMR_23140</name>
</gene>
<keyword evidence="1" id="KW-0812">Transmembrane</keyword>
<dbReference type="Proteomes" id="UP000009071">
    <property type="component" value="Chromosome"/>
</dbReference>
<evidence type="ECO:0000313" key="5">
    <source>
        <dbReference type="Proteomes" id="UP000009071"/>
    </source>
</evidence>
<dbReference type="Gene3D" id="3.10.620.30">
    <property type="match status" value="1"/>
</dbReference>
<dbReference type="InterPro" id="IPR024618">
    <property type="entry name" value="DUF3857"/>
</dbReference>
<feature type="transmembrane region" description="Helical" evidence="1">
    <location>
        <begin position="64"/>
        <end position="84"/>
    </location>
</feature>
<reference evidence="4 5" key="1">
    <citation type="journal article" date="2009" name="Genome Res.">
        <title>Whole genome sequence of Desulfovibrio magneticus strain RS-1 revealed common gene clusters in magnetotactic bacteria.</title>
        <authorList>
            <person name="Nakazawa H."/>
            <person name="Arakaki A."/>
            <person name="Narita-Yamada S."/>
            <person name="Yashiro I."/>
            <person name="Jinno K."/>
            <person name="Aoki N."/>
            <person name="Tsuruyama A."/>
            <person name="Okamura Y."/>
            <person name="Tanikawa S."/>
            <person name="Fujita N."/>
            <person name="Takeyama H."/>
            <person name="Matsunaga T."/>
        </authorList>
    </citation>
    <scope>NUCLEOTIDE SEQUENCE [LARGE SCALE GENOMIC DNA]</scope>
    <source>
        <strain evidence="5">ATCC 700980 / DSM 13731 / RS-1</strain>
    </source>
</reference>
<keyword evidence="1" id="KW-0472">Membrane</keyword>
<dbReference type="Pfam" id="PF12969">
    <property type="entry name" value="DUF3857"/>
    <property type="match status" value="1"/>
</dbReference>
<feature type="domain" description="Transglutaminase-like" evidence="2">
    <location>
        <begin position="320"/>
        <end position="392"/>
    </location>
</feature>
<keyword evidence="1" id="KW-1133">Transmembrane helix</keyword>
<dbReference type="EMBL" id="AP010904">
    <property type="protein sequence ID" value="BAH75805.1"/>
    <property type="molecule type" value="Genomic_DNA"/>
</dbReference>
<dbReference type="AlphaFoldDB" id="C4XSW3"/>
<evidence type="ECO:0000256" key="1">
    <source>
        <dbReference type="SAM" id="Phobius"/>
    </source>
</evidence>
<dbReference type="Gene3D" id="2.60.40.3140">
    <property type="match status" value="1"/>
</dbReference>
<evidence type="ECO:0000259" key="2">
    <source>
        <dbReference type="Pfam" id="PF01841"/>
    </source>
</evidence>
<sequence>MGRGGRQVPGPHPVARFGVAAHAAWRPWRSRVPGTGIRRWFPFGPDVMHRAGQGRRMAVKCPKFLGNVCSLQVALWGVAVWALFAGNALAALPEGVHRLQRNDYLVAADLTYVETQTSELVLADEHLLAANSTAAFTFDPAAATLEVLEAWVLQPDGQRLDVPAENIFTRPSAAARNTPGFVASQTTTIEFPQLRLGSVVHCTWRHVVSKPAVFGFNVVFALGLGGHMRQETRIEAPSSVPLQWGQRGGFAVDDAQAGSNRVLTAAIDVGALSPAEASMVSPMDVGPVFVATTLAGYEALGAVYAARSAGKAAPTPEIAALARNIVGDAKGLDAARAVHDWVAAHIRYVAVFLNESDNVVPHEAATVLRNGYGDCKDHVVLMQALLGTLGIRVLPALVNWGISMEPLPLWSSASFNHVLAYLPDFDTYANPTDPFAVFGVLDNGLADKLTVIASGDGEKRQTPAQTPASNTYQYNAELSVDADGTVHGKVRMTLSPGADGAVRRVLAGASSLAALANQLLQATPEGGYGEIRSTNPRDLTKHLEIEGQ</sequence>
<evidence type="ECO:0000313" key="4">
    <source>
        <dbReference type="EMBL" id="BAH75805.1"/>
    </source>
</evidence>
<organism evidence="4 5">
    <name type="scientific">Solidesulfovibrio magneticus (strain ATCC 700980 / DSM 13731 / RS-1)</name>
    <name type="common">Desulfovibrio magneticus</name>
    <dbReference type="NCBI Taxonomy" id="573370"/>
    <lineage>
        <taxon>Bacteria</taxon>
        <taxon>Pseudomonadati</taxon>
        <taxon>Thermodesulfobacteriota</taxon>
        <taxon>Desulfovibrionia</taxon>
        <taxon>Desulfovibrionales</taxon>
        <taxon>Desulfovibrionaceae</taxon>
        <taxon>Solidesulfovibrio</taxon>
    </lineage>
</organism>
<dbReference type="Pfam" id="PF01841">
    <property type="entry name" value="Transglut_core"/>
    <property type="match status" value="1"/>
</dbReference>
<dbReference type="HOGENOM" id="CLU_496710_0_0_7"/>
<evidence type="ECO:0000259" key="3">
    <source>
        <dbReference type="Pfam" id="PF12969"/>
    </source>
</evidence>
<dbReference type="InterPro" id="IPR038765">
    <property type="entry name" value="Papain-like_cys_pep_sf"/>
</dbReference>
<name>C4XSW3_SOLM1</name>
<feature type="domain" description="DUF3857" evidence="3">
    <location>
        <begin position="129"/>
        <end position="249"/>
    </location>
</feature>
<proteinExistence type="predicted"/>